<evidence type="ECO:0000256" key="1">
    <source>
        <dbReference type="SAM" id="MobiDB-lite"/>
    </source>
</evidence>
<gene>
    <name evidence="2" type="ORF">F1189_31735</name>
</gene>
<sequence>MAAKSQNKSTAPRTTFRQEAPTFEKARMLAPTEAQAEKISAAYALDPVDYTGIREATRDSITRLAEVLVLNEVALKIHLQRLVGAHVVSAVRAGEFYSERVTRARELTTGNDDRDDRDGPAGFESRAARARQFAAEAALQARALLGAADGAQAAYEHLTGEQWKPYEGIAAPVSRQVAAAELDAFT</sequence>
<dbReference type="EMBL" id="VWPK01000146">
    <property type="protein sequence ID" value="KAA5607870.1"/>
    <property type="molecule type" value="Genomic_DNA"/>
</dbReference>
<name>A0A5M6IHW9_9PROT</name>
<comment type="caution">
    <text evidence="2">The sequence shown here is derived from an EMBL/GenBank/DDBJ whole genome shotgun (WGS) entry which is preliminary data.</text>
</comment>
<dbReference type="AlphaFoldDB" id="A0A5M6IHW9"/>
<protein>
    <submittedName>
        <fullName evidence="2">Uncharacterized protein</fullName>
    </submittedName>
</protein>
<dbReference type="Proteomes" id="UP000325255">
    <property type="component" value="Unassembled WGS sequence"/>
</dbReference>
<feature type="compositionally biased region" description="Polar residues" evidence="1">
    <location>
        <begin position="1"/>
        <end position="17"/>
    </location>
</feature>
<reference evidence="2 3" key="1">
    <citation type="submission" date="2019-09" db="EMBL/GenBank/DDBJ databases">
        <title>Genome sequence of Rhodovastum atsumiense, a diverse member of the Acetobacteraceae family of non-sulfur purple photosynthetic bacteria.</title>
        <authorList>
            <person name="Meyer T."/>
            <person name="Kyndt J."/>
        </authorList>
    </citation>
    <scope>NUCLEOTIDE SEQUENCE [LARGE SCALE GENOMIC DNA]</scope>
    <source>
        <strain evidence="2 3">DSM 21279</strain>
    </source>
</reference>
<organism evidence="2 3">
    <name type="scientific">Rhodovastum atsumiense</name>
    <dbReference type="NCBI Taxonomy" id="504468"/>
    <lineage>
        <taxon>Bacteria</taxon>
        <taxon>Pseudomonadati</taxon>
        <taxon>Pseudomonadota</taxon>
        <taxon>Alphaproteobacteria</taxon>
        <taxon>Acetobacterales</taxon>
        <taxon>Acetobacteraceae</taxon>
        <taxon>Rhodovastum</taxon>
    </lineage>
</organism>
<keyword evidence="3" id="KW-1185">Reference proteome</keyword>
<dbReference type="RefSeq" id="WP_150045848.1">
    <property type="nucleotide sequence ID" value="NZ_OW485603.1"/>
</dbReference>
<feature type="region of interest" description="Disordered" evidence="1">
    <location>
        <begin position="1"/>
        <end position="24"/>
    </location>
</feature>
<evidence type="ECO:0000313" key="2">
    <source>
        <dbReference type="EMBL" id="KAA5607870.1"/>
    </source>
</evidence>
<accession>A0A5M6IHW9</accession>
<proteinExistence type="predicted"/>
<evidence type="ECO:0000313" key="3">
    <source>
        <dbReference type="Proteomes" id="UP000325255"/>
    </source>
</evidence>
<dbReference type="OrthoDB" id="8091442at2"/>